<dbReference type="FunFam" id="3.40.30.10:FF:000156">
    <property type="entry name" value="Glutathione S-transferase 1"/>
    <property type="match status" value="1"/>
</dbReference>
<dbReference type="RefSeq" id="WP_147158272.1">
    <property type="nucleotide sequence ID" value="NZ_BJYR01000005.1"/>
</dbReference>
<organism evidence="6 7">
    <name type="scientific">Novosphingobium sediminis</name>
    <dbReference type="NCBI Taxonomy" id="707214"/>
    <lineage>
        <taxon>Bacteria</taxon>
        <taxon>Pseudomonadati</taxon>
        <taxon>Pseudomonadota</taxon>
        <taxon>Alphaproteobacteria</taxon>
        <taxon>Sphingomonadales</taxon>
        <taxon>Sphingomonadaceae</taxon>
        <taxon>Novosphingobium</taxon>
    </lineage>
</organism>
<dbReference type="InterPro" id="IPR010987">
    <property type="entry name" value="Glutathione-S-Trfase_C-like"/>
</dbReference>
<evidence type="ECO:0000256" key="1">
    <source>
        <dbReference type="ARBA" id="ARBA00012452"/>
    </source>
</evidence>
<dbReference type="Gene3D" id="1.20.1050.10">
    <property type="match status" value="1"/>
</dbReference>
<reference evidence="6 7" key="1">
    <citation type="submission" date="2019-07" db="EMBL/GenBank/DDBJ databases">
        <title>Whole genome shotgun sequence of Novosphingobium sediminis NBRC 106119.</title>
        <authorList>
            <person name="Hosoyama A."/>
            <person name="Uohara A."/>
            <person name="Ohji S."/>
            <person name="Ichikawa N."/>
        </authorList>
    </citation>
    <scope>NUCLEOTIDE SEQUENCE [LARGE SCALE GENOMIC DNA]</scope>
    <source>
        <strain evidence="6 7">NBRC 106119</strain>
    </source>
</reference>
<dbReference type="SFLD" id="SFLDG01150">
    <property type="entry name" value="Main.1:_Beta-like"/>
    <property type="match status" value="1"/>
</dbReference>
<keyword evidence="2 6" id="KW-0808">Transferase</keyword>
<dbReference type="InterPro" id="IPR040079">
    <property type="entry name" value="Glutathione_S-Trfase"/>
</dbReference>
<dbReference type="PROSITE" id="PS50405">
    <property type="entry name" value="GST_CTER"/>
    <property type="match status" value="1"/>
</dbReference>
<dbReference type="Gene3D" id="3.40.30.10">
    <property type="entry name" value="Glutaredoxin"/>
    <property type="match status" value="1"/>
</dbReference>
<dbReference type="EMBL" id="BJYR01000005">
    <property type="protein sequence ID" value="GEN98899.1"/>
    <property type="molecule type" value="Genomic_DNA"/>
</dbReference>
<dbReference type="PANTHER" id="PTHR44051">
    <property type="entry name" value="GLUTATHIONE S-TRANSFERASE-RELATED"/>
    <property type="match status" value="1"/>
</dbReference>
<comment type="caution">
    <text evidence="6">The sequence shown here is derived from an EMBL/GenBank/DDBJ whole genome shotgun (WGS) entry which is preliminary data.</text>
</comment>
<accession>A0A512AGT1</accession>
<name>A0A512AGT1_9SPHN</name>
<dbReference type="PROSITE" id="PS50404">
    <property type="entry name" value="GST_NTER"/>
    <property type="match status" value="1"/>
</dbReference>
<dbReference type="SUPFAM" id="SSF47616">
    <property type="entry name" value="GST C-terminal domain-like"/>
    <property type="match status" value="1"/>
</dbReference>
<evidence type="ECO:0000256" key="2">
    <source>
        <dbReference type="ARBA" id="ARBA00022679"/>
    </source>
</evidence>
<dbReference type="Proteomes" id="UP000321464">
    <property type="component" value="Unassembled WGS sequence"/>
</dbReference>
<keyword evidence="7" id="KW-1185">Reference proteome</keyword>
<feature type="domain" description="GST N-terminal" evidence="4">
    <location>
        <begin position="1"/>
        <end position="82"/>
    </location>
</feature>
<gene>
    <name evidence="6" type="primary">gstA</name>
    <name evidence="6" type="ORF">NSE01_07320</name>
</gene>
<evidence type="ECO:0000256" key="3">
    <source>
        <dbReference type="ARBA" id="ARBA00047960"/>
    </source>
</evidence>
<dbReference type="OrthoDB" id="9810080at2"/>
<dbReference type="SFLD" id="SFLDS00019">
    <property type="entry name" value="Glutathione_Transferase_(cytos"/>
    <property type="match status" value="1"/>
</dbReference>
<protein>
    <recommendedName>
        <fullName evidence="1">glutathione transferase</fullName>
        <ecNumber evidence="1">2.5.1.18</ecNumber>
    </recommendedName>
</protein>
<proteinExistence type="predicted"/>
<dbReference type="GO" id="GO:0004601">
    <property type="term" value="F:peroxidase activity"/>
    <property type="evidence" value="ECO:0007669"/>
    <property type="project" value="UniProtKB-ARBA"/>
</dbReference>
<dbReference type="AlphaFoldDB" id="A0A512AGT1"/>
<feature type="domain" description="GST C-terminal" evidence="5">
    <location>
        <begin position="88"/>
        <end position="208"/>
    </location>
</feature>
<dbReference type="CDD" id="cd03046">
    <property type="entry name" value="GST_N_GTT1_like"/>
    <property type="match status" value="1"/>
</dbReference>
<comment type="catalytic activity">
    <reaction evidence="3">
        <text>RX + glutathione = an S-substituted glutathione + a halide anion + H(+)</text>
        <dbReference type="Rhea" id="RHEA:16437"/>
        <dbReference type="ChEBI" id="CHEBI:15378"/>
        <dbReference type="ChEBI" id="CHEBI:16042"/>
        <dbReference type="ChEBI" id="CHEBI:17792"/>
        <dbReference type="ChEBI" id="CHEBI:57925"/>
        <dbReference type="ChEBI" id="CHEBI:90779"/>
        <dbReference type="EC" id="2.5.1.18"/>
    </reaction>
</comment>
<evidence type="ECO:0000259" key="5">
    <source>
        <dbReference type="PROSITE" id="PS50405"/>
    </source>
</evidence>
<dbReference type="Pfam" id="PF02798">
    <property type="entry name" value="GST_N"/>
    <property type="match status" value="1"/>
</dbReference>
<evidence type="ECO:0000313" key="6">
    <source>
        <dbReference type="EMBL" id="GEN98899.1"/>
    </source>
</evidence>
<dbReference type="InterPro" id="IPR036282">
    <property type="entry name" value="Glutathione-S-Trfase_C_sf"/>
</dbReference>
<dbReference type="EC" id="2.5.1.18" evidence="1"/>
<dbReference type="InterPro" id="IPR004045">
    <property type="entry name" value="Glutathione_S-Trfase_N"/>
</dbReference>
<dbReference type="InterPro" id="IPR036249">
    <property type="entry name" value="Thioredoxin-like_sf"/>
</dbReference>
<dbReference type="Pfam" id="PF14497">
    <property type="entry name" value="GST_C_3"/>
    <property type="match status" value="1"/>
</dbReference>
<evidence type="ECO:0000259" key="4">
    <source>
        <dbReference type="PROSITE" id="PS50404"/>
    </source>
</evidence>
<evidence type="ECO:0000313" key="7">
    <source>
        <dbReference type="Proteomes" id="UP000321464"/>
    </source>
</evidence>
<dbReference type="PANTHER" id="PTHR44051:SF9">
    <property type="entry name" value="GLUTATHIONE S-TRANSFERASE 1"/>
    <property type="match status" value="1"/>
</dbReference>
<dbReference type="SFLD" id="SFLDG00358">
    <property type="entry name" value="Main_(cytGST)"/>
    <property type="match status" value="1"/>
</dbReference>
<dbReference type="GO" id="GO:0004364">
    <property type="term" value="F:glutathione transferase activity"/>
    <property type="evidence" value="ECO:0007669"/>
    <property type="project" value="UniProtKB-EC"/>
</dbReference>
<dbReference type="InterPro" id="IPR004046">
    <property type="entry name" value="GST_C"/>
</dbReference>
<dbReference type="GO" id="GO:0005737">
    <property type="term" value="C:cytoplasm"/>
    <property type="evidence" value="ECO:0007669"/>
    <property type="project" value="UniProtKB-ARBA"/>
</dbReference>
<sequence>MSIVLHHLNNSRSQRILWMLEELGVPYELKIYQRDAETNLAPPELKAVHPLGKSPLLEVDGRVIEESGAIVQYLCDNFGDGKWQPAPGTDDALRHNELMHFAEGSAMTPILLNLYVSRLGEAGAPLRPRIDEQLAAHFGYLEQILRPSGHFIGDDWTGADVMLSFPAEVVVMQGMSEAFPKLAAFAAAIHARPAWQAARAKGGPYFAT</sequence>
<dbReference type="SUPFAM" id="SSF52833">
    <property type="entry name" value="Thioredoxin-like"/>
    <property type="match status" value="1"/>
</dbReference>